<sequence>MQKFKTVDELVSQLQPVKPVYCIRKQSVTKAANFFIKNFPGDVLYAVKTNPNKKILKYLNASGINNFDIASISEIEVIKSISSNAKYYYMNTVKSREDIKEAYFKYKVKAFSLDTNEELIKIIESTNNAKDLELFVRITVSNEHAKIDLSKKFGAITSEGIGLLRLTKQYSKKIGLSFHVGSQCMHPISYSKGINEIGNIIKKTKINPDYINVGGGFPSIYPELKPQPLTNYILEIKKAFSKLKLEKEPKLICEPGRALVAESGSTIVRVNLRKKQKLYINDGTYGSLFDAGTPNLIYPTRLITNGRIVSKKMTAFDFYGPTCDSMDYMKGPFVLPNNIKEGDYIELGQLGAYGLTFRTQFNGFYSNEIYEVEDNPIISMYDKETSKQFLVA</sequence>
<dbReference type="InterPro" id="IPR022644">
    <property type="entry name" value="De-COase2_N"/>
</dbReference>
<evidence type="ECO:0000256" key="3">
    <source>
        <dbReference type="ARBA" id="ARBA00022898"/>
    </source>
</evidence>
<dbReference type="GO" id="GO:0005737">
    <property type="term" value="C:cytoplasm"/>
    <property type="evidence" value="ECO:0007669"/>
    <property type="project" value="TreeGrafter"/>
</dbReference>
<dbReference type="SUPFAM" id="SSF50621">
    <property type="entry name" value="Alanine racemase C-terminal domain-like"/>
    <property type="match status" value="1"/>
</dbReference>
<reference evidence="7" key="1">
    <citation type="submission" date="2018-05" db="EMBL/GenBank/DDBJ databases">
        <authorList>
            <person name="Lanie J.A."/>
            <person name="Ng W.-L."/>
            <person name="Kazmierczak K.M."/>
            <person name="Andrzejewski T.M."/>
            <person name="Davidsen T.M."/>
            <person name="Wayne K.J."/>
            <person name="Tettelin H."/>
            <person name="Glass J.I."/>
            <person name="Rusch D."/>
            <person name="Podicherti R."/>
            <person name="Tsui H.-C.T."/>
            <person name="Winkler M.E."/>
        </authorList>
    </citation>
    <scope>NUCLEOTIDE SEQUENCE</scope>
</reference>
<proteinExistence type="inferred from homology"/>
<dbReference type="InterPro" id="IPR029066">
    <property type="entry name" value="PLP-binding_barrel"/>
</dbReference>
<evidence type="ECO:0008006" key="8">
    <source>
        <dbReference type="Google" id="ProtNLM"/>
    </source>
</evidence>
<dbReference type="CDD" id="cd00622">
    <property type="entry name" value="PLPDE_III_ODC"/>
    <property type="match status" value="1"/>
</dbReference>
<evidence type="ECO:0000259" key="6">
    <source>
        <dbReference type="Pfam" id="PF02784"/>
    </source>
</evidence>
<dbReference type="Gene3D" id="2.40.37.10">
    <property type="entry name" value="Lyase, Ornithine Decarboxylase, Chain A, domain 1"/>
    <property type="match status" value="1"/>
</dbReference>
<dbReference type="GO" id="GO:0033387">
    <property type="term" value="P:putrescine biosynthetic process from arginine, via ornithine"/>
    <property type="evidence" value="ECO:0007669"/>
    <property type="project" value="TreeGrafter"/>
</dbReference>
<evidence type="ECO:0000259" key="5">
    <source>
        <dbReference type="Pfam" id="PF00278"/>
    </source>
</evidence>
<organism evidence="7">
    <name type="scientific">marine metagenome</name>
    <dbReference type="NCBI Taxonomy" id="408172"/>
    <lineage>
        <taxon>unclassified sequences</taxon>
        <taxon>metagenomes</taxon>
        <taxon>ecological metagenomes</taxon>
    </lineage>
</organism>
<dbReference type="InterPro" id="IPR009006">
    <property type="entry name" value="Ala_racemase/Decarboxylase_C"/>
</dbReference>
<dbReference type="InterPro" id="IPR022643">
    <property type="entry name" value="De-COase2_C"/>
</dbReference>
<evidence type="ECO:0000256" key="1">
    <source>
        <dbReference type="ARBA" id="ARBA00001933"/>
    </source>
</evidence>
<dbReference type="AlphaFoldDB" id="A0A381UZ52"/>
<comment type="cofactor">
    <cofactor evidence="1">
        <name>pyridoxal 5'-phosphate</name>
        <dbReference type="ChEBI" id="CHEBI:597326"/>
    </cofactor>
</comment>
<name>A0A381UZ52_9ZZZZ</name>
<feature type="domain" description="Orn/DAP/Arg decarboxylase 2 N-terminal" evidence="6">
    <location>
        <begin position="27"/>
        <end position="261"/>
    </location>
</feature>
<dbReference type="FunFam" id="3.20.20.10:FF:000008">
    <property type="entry name" value="Ornithine decarboxylase"/>
    <property type="match status" value="1"/>
</dbReference>
<evidence type="ECO:0000313" key="7">
    <source>
        <dbReference type="EMBL" id="SVA32263.1"/>
    </source>
</evidence>
<keyword evidence="4" id="KW-0456">Lyase</keyword>
<comment type="similarity">
    <text evidence="2">Belongs to the Orn/Lys/Arg decarboxylase class-II family.</text>
</comment>
<dbReference type="PRINTS" id="PR01179">
    <property type="entry name" value="ODADCRBXLASE"/>
</dbReference>
<dbReference type="GO" id="GO:0004586">
    <property type="term" value="F:ornithine decarboxylase activity"/>
    <property type="evidence" value="ECO:0007669"/>
    <property type="project" value="TreeGrafter"/>
</dbReference>
<dbReference type="Pfam" id="PF00278">
    <property type="entry name" value="Orn_DAP_Arg_deC"/>
    <property type="match status" value="1"/>
</dbReference>
<dbReference type="PANTHER" id="PTHR11482:SF6">
    <property type="entry name" value="ORNITHINE DECARBOXYLASE 1-RELATED"/>
    <property type="match status" value="1"/>
</dbReference>
<evidence type="ECO:0000256" key="2">
    <source>
        <dbReference type="ARBA" id="ARBA00008872"/>
    </source>
</evidence>
<dbReference type="SUPFAM" id="SSF51419">
    <property type="entry name" value="PLP-binding barrel"/>
    <property type="match status" value="1"/>
</dbReference>
<dbReference type="PANTHER" id="PTHR11482">
    <property type="entry name" value="ARGININE/DIAMINOPIMELATE/ORNITHINE DECARBOXYLASE"/>
    <property type="match status" value="1"/>
</dbReference>
<evidence type="ECO:0000256" key="4">
    <source>
        <dbReference type="ARBA" id="ARBA00023239"/>
    </source>
</evidence>
<protein>
    <recommendedName>
        <fullName evidence="8">Orn/DAP/Arg decarboxylase 2 N-terminal domain-containing protein</fullName>
    </recommendedName>
</protein>
<dbReference type="InterPro" id="IPR002433">
    <property type="entry name" value="Orn_de-COase"/>
</dbReference>
<feature type="domain" description="Orn/DAP/Arg decarboxylase 2 C-terminal" evidence="5">
    <location>
        <begin position="262"/>
        <end position="347"/>
    </location>
</feature>
<keyword evidence="3" id="KW-0663">Pyridoxal phosphate</keyword>
<gene>
    <name evidence="7" type="ORF">METZ01_LOCUS85117</name>
</gene>
<accession>A0A381UZ52</accession>
<dbReference type="InterPro" id="IPR000183">
    <property type="entry name" value="Orn/DAP/Arg_de-COase"/>
</dbReference>
<dbReference type="EMBL" id="UINC01007249">
    <property type="protein sequence ID" value="SVA32263.1"/>
    <property type="molecule type" value="Genomic_DNA"/>
</dbReference>
<dbReference type="Gene3D" id="3.20.20.10">
    <property type="entry name" value="Alanine racemase"/>
    <property type="match status" value="1"/>
</dbReference>
<dbReference type="Pfam" id="PF02784">
    <property type="entry name" value="Orn_Arg_deC_N"/>
    <property type="match status" value="1"/>
</dbReference>